<evidence type="ECO:0000256" key="1">
    <source>
        <dbReference type="ARBA" id="ARBA00023125"/>
    </source>
</evidence>
<dbReference type="OrthoDB" id="7859381at2"/>
<dbReference type="PANTHER" id="PTHR46797:SF1">
    <property type="entry name" value="METHYLPHOSPHONATE SYNTHASE"/>
    <property type="match status" value="1"/>
</dbReference>
<dbReference type="InterPro" id="IPR001387">
    <property type="entry name" value="Cro/C1-type_HTH"/>
</dbReference>
<evidence type="ECO:0000313" key="3">
    <source>
        <dbReference type="EMBL" id="AUS06725.1"/>
    </source>
</evidence>
<dbReference type="Proteomes" id="UP000236592">
    <property type="component" value="Chromosome"/>
</dbReference>
<dbReference type="RefSeq" id="WP_102996659.1">
    <property type="nucleotide sequence ID" value="NZ_CP025938.1"/>
</dbReference>
<dbReference type="CDD" id="cd00093">
    <property type="entry name" value="HTH_XRE"/>
    <property type="match status" value="1"/>
</dbReference>
<dbReference type="Pfam" id="PF01381">
    <property type="entry name" value="HTH_3"/>
    <property type="match status" value="1"/>
</dbReference>
<keyword evidence="4" id="KW-1185">Reference proteome</keyword>
<feature type="domain" description="HTH cro/C1-type" evidence="2">
    <location>
        <begin position="9"/>
        <end position="63"/>
    </location>
</feature>
<keyword evidence="1" id="KW-0238">DNA-binding</keyword>
<dbReference type="GO" id="GO:0005829">
    <property type="term" value="C:cytosol"/>
    <property type="evidence" value="ECO:0007669"/>
    <property type="project" value="TreeGrafter"/>
</dbReference>
<dbReference type="AlphaFoldDB" id="A0A2I7SLC9"/>
<proteinExistence type="predicted"/>
<dbReference type="PROSITE" id="PS50943">
    <property type="entry name" value="HTH_CROC1"/>
    <property type="match status" value="1"/>
</dbReference>
<dbReference type="GO" id="GO:0003700">
    <property type="term" value="F:DNA-binding transcription factor activity"/>
    <property type="evidence" value="ECO:0007669"/>
    <property type="project" value="TreeGrafter"/>
</dbReference>
<evidence type="ECO:0000313" key="4">
    <source>
        <dbReference type="Proteomes" id="UP000236592"/>
    </source>
</evidence>
<evidence type="ECO:0000259" key="2">
    <source>
        <dbReference type="PROSITE" id="PS50943"/>
    </source>
</evidence>
<dbReference type="KEGG" id="taj:C1A40_15305"/>
<sequence length="114" mass="13278">MNNSIGYRIKKVRENKGISQEAMALELDITQSNYGRLEKSDNRLTIPKIQKIAKVLDITISYLFDEKSEKIINQHNNENVQAYNVETIINADKEHITSLKEEIAYLRELLKKEK</sequence>
<reference evidence="4" key="1">
    <citation type="submission" date="2018-01" db="EMBL/GenBank/DDBJ databases">
        <title>Complete genome of Tamlana sp. UJ94.</title>
        <authorList>
            <person name="Jung J."/>
            <person name="Chung D."/>
            <person name="Bae S.S."/>
            <person name="Baek K."/>
        </authorList>
    </citation>
    <scope>NUCLEOTIDE SEQUENCE [LARGE SCALE GENOMIC DNA]</scope>
    <source>
        <strain evidence="4">UJ94</strain>
    </source>
</reference>
<organism evidence="3 4">
    <name type="scientific">Pseudotamlana carrageenivorans</name>
    <dbReference type="NCBI Taxonomy" id="2069432"/>
    <lineage>
        <taxon>Bacteria</taxon>
        <taxon>Pseudomonadati</taxon>
        <taxon>Bacteroidota</taxon>
        <taxon>Flavobacteriia</taxon>
        <taxon>Flavobacteriales</taxon>
        <taxon>Flavobacteriaceae</taxon>
        <taxon>Pseudotamlana</taxon>
    </lineage>
</organism>
<dbReference type="InterPro" id="IPR010982">
    <property type="entry name" value="Lambda_DNA-bd_dom_sf"/>
</dbReference>
<dbReference type="SUPFAM" id="SSF47413">
    <property type="entry name" value="lambda repressor-like DNA-binding domains"/>
    <property type="match status" value="1"/>
</dbReference>
<name>A0A2I7SLC9_9FLAO</name>
<dbReference type="InterPro" id="IPR050807">
    <property type="entry name" value="TransReg_Diox_bact_type"/>
</dbReference>
<dbReference type="Gene3D" id="1.10.260.40">
    <property type="entry name" value="lambda repressor-like DNA-binding domains"/>
    <property type="match status" value="1"/>
</dbReference>
<dbReference type="PANTHER" id="PTHR46797">
    <property type="entry name" value="HTH-TYPE TRANSCRIPTIONAL REGULATOR"/>
    <property type="match status" value="1"/>
</dbReference>
<dbReference type="EMBL" id="CP025938">
    <property type="protein sequence ID" value="AUS06725.1"/>
    <property type="molecule type" value="Genomic_DNA"/>
</dbReference>
<gene>
    <name evidence="3" type="ORF">C1A40_15305</name>
</gene>
<dbReference type="GO" id="GO:0003677">
    <property type="term" value="F:DNA binding"/>
    <property type="evidence" value="ECO:0007669"/>
    <property type="project" value="UniProtKB-KW"/>
</dbReference>
<protein>
    <submittedName>
        <fullName evidence="3">XRE family transcriptional regulator</fullName>
    </submittedName>
</protein>
<dbReference type="SMART" id="SM00530">
    <property type="entry name" value="HTH_XRE"/>
    <property type="match status" value="1"/>
</dbReference>
<accession>A0A2I7SLC9</accession>